<dbReference type="PROSITE" id="PS50097">
    <property type="entry name" value="BTB"/>
    <property type="match status" value="1"/>
</dbReference>
<comment type="caution">
    <text evidence="2">The sequence shown here is derived from an EMBL/GenBank/DDBJ whole genome shotgun (WGS) entry which is preliminary data.</text>
</comment>
<evidence type="ECO:0000259" key="1">
    <source>
        <dbReference type="PROSITE" id="PS50097"/>
    </source>
</evidence>
<evidence type="ECO:0000313" key="3">
    <source>
        <dbReference type="Proteomes" id="UP001153678"/>
    </source>
</evidence>
<feature type="domain" description="BTB" evidence="1">
    <location>
        <begin position="69"/>
        <end position="131"/>
    </location>
</feature>
<dbReference type="Proteomes" id="UP001153678">
    <property type="component" value="Unassembled WGS sequence"/>
</dbReference>
<dbReference type="Pfam" id="PF00651">
    <property type="entry name" value="BTB"/>
    <property type="match status" value="1"/>
</dbReference>
<reference evidence="2" key="1">
    <citation type="submission" date="2022-08" db="EMBL/GenBank/DDBJ databases">
        <authorList>
            <person name="Kallberg Y."/>
            <person name="Tangrot J."/>
            <person name="Rosling A."/>
        </authorList>
    </citation>
    <scope>NUCLEOTIDE SEQUENCE</scope>
    <source>
        <strain evidence="2">Wild A</strain>
    </source>
</reference>
<organism evidence="2 3">
    <name type="scientific">Funneliformis geosporum</name>
    <dbReference type="NCBI Taxonomy" id="1117311"/>
    <lineage>
        <taxon>Eukaryota</taxon>
        <taxon>Fungi</taxon>
        <taxon>Fungi incertae sedis</taxon>
        <taxon>Mucoromycota</taxon>
        <taxon>Glomeromycotina</taxon>
        <taxon>Glomeromycetes</taxon>
        <taxon>Glomerales</taxon>
        <taxon>Glomeraceae</taxon>
        <taxon>Funneliformis</taxon>
    </lineage>
</organism>
<sequence>MIDFDLLCETTVKFVHHFKDVLTLDQFVPELKNIDIQDHHQLIDGIPITYILEKLHQMGPNYYNDKSTAYAELHIYGYDKKPFFVHKEYLILQSYFFKEAFQQLTDGDVITISLPYPQEFEPILEYLYDGDDNKFYDTLTLDNYKKIWKNVEYLGLGLEPISQADSFPS</sequence>
<evidence type="ECO:0000313" key="2">
    <source>
        <dbReference type="EMBL" id="CAI2176559.1"/>
    </source>
</evidence>
<dbReference type="OrthoDB" id="10250130at2759"/>
<dbReference type="InterPro" id="IPR000210">
    <property type="entry name" value="BTB/POZ_dom"/>
</dbReference>
<proteinExistence type="predicted"/>
<dbReference type="InterPro" id="IPR011333">
    <property type="entry name" value="SKP1/BTB/POZ_sf"/>
</dbReference>
<gene>
    <name evidence="2" type="ORF">FWILDA_LOCUS7643</name>
</gene>
<protein>
    <submittedName>
        <fullName evidence="2">8015_t:CDS:1</fullName>
    </submittedName>
</protein>
<dbReference type="SUPFAM" id="SSF54695">
    <property type="entry name" value="POZ domain"/>
    <property type="match status" value="1"/>
</dbReference>
<dbReference type="Gene3D" id="3.30.710.10">
    <property type="entry name" value="Potassium Channel Kv1.1, Chain A"/>
    <property type="match status" value="1"/>
</dbReference>
<dbReference type="AlphaFoldDB" id="A0A9W4SP72"/>
<accession>A0A9W4SP72</accession>
<dbReference type="EMBL" id="CAMKVN010001519">
    <property type="protein sequence ID" value="CAI2176559.1"/>
    <property type="molecule type" value="Genomic_DNA"/>
</dbReference>
<name>A0A9W4SP72_9GLOM</name>
<keyword evidence="3" id="KW-1185">Reference proteome</keyword>